<reference evidence="1" key="1">
    <citation type="submission" date="2022-09" db="EMBL/GenBank/DDBJ databases">
        <title>Aureispira anguillicida sp. nov., isolated from Leptocephalus of Japanese eel Anguilla japonica.</title>
        <authorList>
            <person name="Yuasa K."/>
            <person name="Mekata T."/>
            <person name="Ikunari K."/>
        </authorList>
    </citation>
    <scope>NUCLEOTIDE SEQUENCE</scope>
    <source>
        <strain evidence="1">EL160426</strain>
    </source>
</reference>
<sequence length="272" mass="32180">MKFFLKKKVKKYRVLKLFKICTLDQSLSLSTYRIIDNIFSLLESISEDKLSYLELNYGQKTWKNIVAYKKYSINKTKLNVVSFLAVNNDKSQFVSISNPLLNFKEKSPEYGKVSIVISIEDNFFKSKIMEDFIMEIYNLFSFNYGYIVNLDEGYDWITERKIKKGLFTEEISIEAEDTIWQLYSMGIIDGYFKKIYPINFINQNQVRILKEINIEDIGDQQILNEHISMISLDENEIQTLTRKINSINYFINDNNFLASRKAENYKKKMSIE</sequence>
<dbReference type="Proteomes" id="UP001060919">
    <property type="component" value="Chromosome"/>
</dbReference>
<dbReference type="EMBL" id="AP026867">
    <property type="protein sequence ID" value="BDS11948.1"/>
    <property type="molecule type" value="Genomic_DNA"/>
</dbReference>
<dbReference type="RefSeq" id="WP_264793079.1">
    <property type="nucleotide sequence ID" value="NZ_AP026867.1"/>
</dbReference>
<evidence type="ECO:0000313" key="2">
    <source>
        <dbReference type="Proteomes" id="UP001060919"/>
    </source>
</evidence>
<name>A0A915YF26_9BACT</name>
<evidence type="ECO:0000313" key="1">
    <source>
        <dbReference type="EMBL" id="BDS11948.1"/>
    </source>
</evidence>
<accession>A0A915YF26</accession>
<organism evidence="1 2">
    <name type="scientific">Aureispira anguillae</name>
    <dbReference type="NCBI Taxonomy" id="2864201"/>
    <lineage>
        <taxon>Bacteria</taxon>
        <taxon>Pseudomonadati</taxon>
        <taxon>Bacteroidota</taxon>
        <taxon>Saprospiria</taxon>
        <taxon>Saprospirales</taxon>
        <taxon>Saprospiraceae</taxon>
        <taxon>Aureispira</taxon>
    </lineage>
</organism>
<proteinExistence type="predicted"/>
<gene>
    <name evidence="1" type="ORF">AsAng_0026630</name>
</gene>
<protein>
    <submittedName>
        <fullName evidence="1">Uncharacterized protein</fullName>
    </submittedName>
</protein>
<keyword evidence="2" id="KW-1185">Reference proteome</keyword>
<dbReference type="KEGG" id="aup:AsAng_0026630"/>
<dbReference type="AlphaFoldDB" id="A0A915YF26"/>